<keyword evidence="2" id="KW-1185">Reference proteome</keyword>
<accession>A0ABX7BQX7</accession>
<dbReference type="Proteomes" id="UP000595448">
    <property type="component" value="Chromosome"/>
</dbReference>
<evidence type="ECO:0000313" key="1">
    <source>
        <dbReference type="EMBL" id="QQQ19870.1"/>
    </source>
</evidence>
<dbReference type="RefSeq" id="WP_201104330.1">
    <property type="nucleotide sequence ID" value="NZ_CP067977.1"/>
</dbReference>
<sequence length="93" mass="10467">MFGLGGPPKVALKLERDEALVLFELLARWIDDAPRATPSAECFESPSEIHVLREVMERLKADLSEPFRADYLDILAAARDRLSRDVIGETLQD</sequence>
<gene>
    <name evidence="1" type="ORF">JIP62_07230</name>
</gene>
<reference evidence="1 2" key="1">
    <citation type="submission" date="2021-01" db="EMBL/GenBank/DDBJ databases">
        <title>Brevundimonas vitis sp. nov., an bacterium isolated from grape (Vitis vinifera).</title>
        <authorList>
            <person name="Jiang L."/>
            <person name="Lee J."/>
        </authorList>
    </citation>
    <scope>NUCLEOTIDE SEQUENCE [LARGE SCALE GENOMIC DNA]</scope>
    <source>
        <strain evidence="1 2">GRTSA-9</strain>
    </source>
</reference>
<organism evidence="1 2">
    <name type="scientific">Brevundimonas vitisensis</name>
    <dbReference type="NCBI Taxonomy" id="2800818"/>
    <lineage>
        <taxon>Bacteria</taxon>
        <taxon>Pseudomonadati</taxon>
        <taxon>Pseudomonadota</taxon>
        <taxon>Alphaproteobacteria</taxon>
        <taxon>Caulobacterales</taxon>
        <taxon>Caulobacteraceae</taxon>
        <taxon>Brevundimonas</taxon>
    </lineage>
</organism>
<dbReference type="EMBL" id="CP067977">
    <property type="protein sequence ID" value="QQQ19870.1"/>
    <property type="molecule type" value="Genomic_DNA"/>
</dbReference>
<evidence type="ECO:0000313" key="2">
    <source>
        <dbReference type="Proteomes" id="UP000595448"/>
    </source>
</evidence>
<proteinExistence type="predicted"/>
<protein>
    <submittedName>
        <fullName evidence="1">Uncharacterized protein</fullName>
    </submittedName>
</protein>
<name>A0ABX7BQX7_9CAUL</name>